<dbReference type="KEGG" id="dmp:FAK_30870"/>
<evidence type="ECO:0000313" key="2">
    <source>
        <dbReference type="Proteomes" id="UP001366166"/>
    </source>
</evidence>
<proteinExistence type="predicted"/>
<evidence type="ECO:0000313" key="1">
    <source>
        <dbReference type="EMBL" id="BEQ16021.1"/>
    </source>
</evidence>
<dbReference type="Proteomes" id="UP001366166">
    <property type="component" value="Chromosome"/>
</dbReference>
<reference evidence="2" key="1">
    <citation type="journal article" date="2023" name="Arch. Microbiol.">
        <title>Desulfoferula mesophilus gen. nov. sp. nov., a mesophilic sulfate-reducing bacterium isolated from a brackish lake sediment.</title>
        <authorList>
            <person name="Watanabe T."/>
            <person name="Yabe T."/>
            <person name="Tsuji J.M."/>
            <person name="Fukui M."/>
        </authorList>
    </citation>
    <scope>NUCLEOTIDE SEQUENCE [LARGE SCALE GENOMIC DNA]</scope>
    <source>
        <strain evidence="2">12FAK</strain>
    </source>
</reference>
<dbReference type="InterPro" id="IPR038713">
    <property type="entry name" value="Terminase_Gp1_N_sf"/>
</dbReference>
<dbReference type="EMBL" id="AP028679">
    <property type="protein sequence ID" value="BEQ16021.1"/>
    <property type="molecule type" value="Genomic_DNA"/>
</dbReference>
<dbReference type="AlphaFoldDB" id="A0AAU9EFU1"/>
<dbReference type="Gene3D" id="1.10.10.1400">
    <property type="entry name" value="Terminase, small subunit, N-terminal DNA-binding domain, HTH motif"/>
    <property type="match status" value="1"/>
</dbReference>
<dbReference type="GO" id="GO:0051276">
    <property type="term" value="P:chromosome organization"/>
    <property type="evidence" value="ECO:0007669"/>
    <property type="project" value="InterPro"/>
</dbReference>
<gene>
    <name evidence="1" type="ORF">FAK_30870</name>
</gene>
<organism evidence="1 2">
    <name type="scientific">Desulfoferula mesophila</name>
    <dbReference type="NCBI Taxonomy" id="3058419"/>
    <lineage>
        <taxon>Bacteria</taxon>
        <taxon>Pseudomonadati</taxon>
        <taxon>Thermodesulfobacteriota</taxon>
        <taxon>Desulfarculia</taxon>
        <taxon>Desulfarculales</taxon>
        <taxon>Desulfarculaceae</taxon>
        <taxon>Desulfoferula</taxon>
    </lineage>
</organism>
<keyword evidence="2" id="KW-1185">Reference proteome</keyword>
<name>A0AAU9EFU1_9BACT</name>
<dbReference type="Pfam" id="PF03592">
    <property type="entry name" value="Terminase_2"/>
    <property type="match status" value="1"/>
</dbReference>
<dbReference type="InterPro" id="IPR005335">
    <property type="entry name" value="Terminase_ssu"/>
</dbReference>
<accession>A0AAU9EFU1</accession>
<protein>
    <submittedName>
        <fullName evidence="1">Uncharacterized protein</fullName>
    </submittedName>
</protein>
<sequence>MGRYKQMNCPACNSFQVHVLATQAAIRAGCYEKTAAVIGAENLIKPDIAASIQAAMHARAERTRITADKVVGELARWDSLSCAIELLIEKLLWV</sequence>